<accession>A0ABQ2VKJ3</accession>
<keyword evidence="3" id="KW-0731">Sigma factor</keyword>
<evidence type="ECO:0000313" key="9">
    <source>
        <dbReference type="EMBL" id="GGU94223.1"/>
    </source>
</evidence>
<dbReference type="Proteomes" id="UP000654471">
    <property type="component" value="Unassembled WGS sequence"/>
</dbReference>
<protein>
    <recommendedName>
        <fullName evidence="8">RNA polymerase sigma factor 70 region 4 type 2 domain-containing protein</fullName>
    </recommendedName>
</protein>
<dbReference type="PANTHER" id="PTHR43133">
    <property type="entry name" value="RNA POLYMERASE ECF-TYPE SIGMA FACTO"/>
    <property type="match status" value="1"/>
</dbReference>
<keyword evidence="5" id="KW-0804">Transcription</keyword>
<gene>
    <name evidence="9" type="ORF">GCM10010211_71600</name>
</gene>
<name>A0ABQ2VKJ3_9ACTN</name>
<dbReference type="InterPro" id="IPR013324">
    <property type="entry name" value="RNA_pol_sigma_r3/r4-like"/>
</dbReference>
<comment type="caution">
    <text evidence="9">The sequence shown here is derived from an EMBL/GenBank/DDBJ whole genome shotgun (WGS) entry which is preliminary data.</text>
</comment>
<evidence type="ECO:0000256" key="1">
    <source>
        <dbReference type="ARBA" id="ARBA00010641"/>
    </source>
</evidence>
<dbReference type="InterPro" id="IPR036388">
    <property type="entry name" value="WH-like_DNA-bd_sf"/>
</dbReference>
<keyword evidence="2" id="KW-0805">Transcription regulation</keyword>
<dbReference type="PANTHER" id="PTHR43133:SF8">
    <property type="entry name" value="RNA POLYMERASE SIGMA FACTOR HI_1459-RELATED"/>
    <property type="match status" value="1"/>
</dbReference>
<evidence type="ECO:0000256" key="4">
    <source>
        <dbReference type="ARBA" id="ARBA00023125"/>
    </source>
</evidence>
<dbReference type="RefSeq" id="WP_189307229.1">
    <property type="nucleotide sequence ID" value="NZ_BMRP01000045.1"/>
</dbReference>
<feature type="transmembrane region" description="Helical" evidence="7">
    <location>
        <begin position="230"/>
        <end position="251"/>
    </location>
</feature>
<evidence type="ECO:0000256" key="6">
    <source>
        <dbReference type="SAM" id="MobiDB-lite"/>
    </source>
</evidence>
<sequence length="290" mass="31377">MGDAMPGPGDPAAQPTTEPWWKDQVEDAYRAHHEGLLRFVRAQARDFRLAESALDSSGVVQETFARAMRKWPEIRAPKSWLYKVAQMRVREIAREVRRSAPADLAELDEAAVSGWSSMSRQATVEDTAFARMVVGDMRELPGKQAEATFLRHAMGLSSDEIGDQLGSSPQAIRVHVFRGTKALREQWSGVRQTAWWARPLPSDALAVAALGALLCTAASLVLAWCGVPVVAAVLGPPTVATAAVLTGWATWKVAQRGRRHGGVEQRIEGGQSGHGGGADGEISAQRLPEQ</sequence>
<dbReference type="Gene3D" id="1.10.10.10">
    <property type="entry name" value="Winged helix-like DNA-binding domain superfamily/Winged helix DNA-binding domain"/>
    <property type="match status" value="1"/>
</dbReference>
<feature type="compositionally biased region" description="Gly residues" evidence="6">
    <location>
        <begin position="270"/>
        <end position="279"/>
    </location>
</feature>
<dbReference type="InterPro" id="IPR014284">
    <property type="entry name" value="RNA_pol_sigma-70_dom"/>
</dbReference>
<evidence type="ECO:0000256" key="2">
    <source>
        <dbReference type="ARBA" id="ARBA00023015"/>
    </source>
</evidence>
<dbReference type="SUPFAM" id="SSF88659">
    <property type="entry name" value="Sigma3 and sigma4 domains of RNA polymerase sigma factors"/>
    <property type="match status" value="1"/>
</dbReference>
<keyword evidence="7" id="KW-1133">Transmembrane helix</keyword>
<evidence type="ECO:0000256" key="5">
    <source>
        <dbReference type="ARBA" id="ARBA00023163"/>
    </source>
</evidence>
<comment type="similarity">
    <text evidence="1">Belongs to the sigma-70 factor family. ECF subfamily.</text>
</comment>
<proteinExistence type="inferred from homology"/>
<keyword evidence="7" id="KW-0812">Transmembrane</keyword>
<evidence type="ECO:0000313" key="10">
    <source>
        <dbReference type="Proteomes" id="UP000654471"/>
    </source>
</evidence>
<evidence type="ECO:0000256" key="3">
    <source>
        <dbReference type="ARBA" id="ARBA00023082"/>
    </source>
</evidence>
<evidence type="ECO:0000259" key="8">
    <source>
        <dbReference type="Pfam" id="PF08281"/>
    </source>
</evidence>
<feature type="domain" description="RNA polymerase sigma factor 70 region 4 type 2" evidence="8">
    <location>
        <begin position="137"/>
        <end position="183"/>
    </location>
</feature>
<dbReference type="SUPFAM" id="SSF88946">
    <property type="entry name" value="Sigma2 domain of RNA polymerase sigma factors"/>
    <property type="match status" value="1"/>
</dbReference>
<evidence type="ECO:0000256" key="7">
    <source>
        <dbReference type="SAM" id="Phobius"/>
    </source>
</evidence>
<dbReference type="InterPro" id="IPR013249">
    <property type="entry name" value="RNA_pol_sigma70_r4_t2"/>
</dbReference>
<reference evidence="10" key="1">
    <citation type="journal article" date="2019" name="Int. J. Syst. Evol. Microbiol.">
        <title>The Global Catalogue of Microorganisms (GCM) 10K type strain sequencing project: providing services to taxonomists for standard genome sequencing and annotation.</title>
        <authorList>
            <consortium name="The Broad Institute Genomics Platform"/>
            <consortium name="The Broad Institute Genome Sequencing Center for Infectious Disease"/>
            <person name="Wu L."/>
            <person name="Ma J."/>
        </authorList>
    </citation>
    <scope>NUCLEOTIDE SEQUENCE [LARGE SCALE GENOMIC DNA]</scope>
    <source>
        <strain evidence="10">JCM 3399</strain>
    </source>
</reference>
<dbReference type="InterPro" id="IPR039425">
    <property type="entry name" value="RNA_pol_sigma-70-like"/>
</dbReference>
<feature type="transmembrane region" description="Helical" evidence="7">
    <location>
        <begin position="204"/>
        <end position="224"/>
    </location>
</feature>
<keyword evidence="7" id="KW-0472">Membrane</keyword>
<dbReference type="Pfam" id="PF08281">
    <property type="entry name" value="Sigma70_r4_2"/>
    <property type="match status" value="1"/>
</dbReference>
<dbReference type="InterPro" id="IPR013325">
    <property type="entry name" value="RNA_pol_sigma_r2"/>
</dbReference>
<keyword evidence="10" id="KW-1185">Reference proteome</keyword>
<feature type="region of interest" description="Disordered" evidence="6">
    <location>
        <begin position="260"/>
        <end position="290"/>
    </location>
</feature>
<keyword evidence="4" id="KW-0238">DNA-binding</keyword>
<organism evidence="9 10">
    <name type="scientific">Streptomyces albospinus</name>
    <dbReference type="NCBI Taxonomy" id="285515"/>
    <lineage>
        <taxon>Bacteria</taxon>
        <taxon>Bacillati</taxon>
        <taxon>Actinomycetota</taxon>
        <taxon>Actinomycetes</taxon>
        <taxon>Kitasatosporales</taxon>
        <taxon>Streptomycetaceae</taxon>
        <taxon>Streptomyces</taxon>
    </lineage>
</organism>
<dbReference type="NCBIfam" id="TIGR02937">
    <property type="entry name" value="sigma70-ECF"/>
    <property type="match status" value="1"/>
</dbReference>
<dbReference type="EMBL" id="BMRP01000045">
    <property type="protein sequence ID" value="GGU94223.1"/>
    <property type="molecule type" value="Genomic_DNA"/>
</dbReference>
<dbReference type="Gene3D" id="1.10.1740.10">
    <property type="match status" value="1"/>
</dbReference>